<protein>
    <recommendedName>
        <fullName evidence="4">Flagellar hook-basal body complex protein FliE</fullName>
    </recommendedName>
</protein>
<dbReference type="GO" id="GO:0071973">
    <property type="term" value="P:bacterial-type flagellum-dependent cell motility"/>
    <property type="evidence" value="ECO:0007669"/>
    <property type="project" value="InterPro"/>
</dbReference>
<dbReference type="EMBL" id="WTYE01000001">
    <property type="protein sequence ID" value="MXP33327.1"/>
    <property type="molecule type" value="Genomic_DNA"/>
</dbReference>
<comment type="subcellular location">
    <subcellularLocation>
        <location evidence="1 4">Bacterial flagellum basal body</location>
    </subcellularLocation>
</comment>
<gene>
    <name evidence="4" type="primary">fliE</name>
    <name evidence="5" type="ORF">GRI94_01885</name>
    <name evidence="6" type="ORF">GRI94_15975</name>
</gene>
<comment type="similarity">
    <text evidence="2 4">Belongs to the FliE family.</text>
</comment>
<proteinExistence type="inferred from homology"/>
<evidence type="ECO:0000256" key="4">
    <source>
        <dbReference type="HAMAP-Rule" id="MF_00724"/>
    </source>
</evidence>
<dbReference type="InterPro" id="IPR001624">
    <property type="entry name" value="FliE"/>
</dbReference>
<dbReference type="OrthoDB" id="9812413at2"/>
<sequence>MNEIAAIGAIGSADQAAMATPSNDIQPLRDIAPNALNTVPEAQGEFSNLIADGLAKMDAKVAHADKMVTQFAVDDSTPIHKVTIALEEARLSVELAMQVRQRFVEGYRQLMNMQL</sequence>
<dbReference type="PANTHER" id="PTHR34653">
    <property type="match status" value="1"/>
</dbReference>
<dbReference type="AlphaFoldDB" id="A0A845AVL4"/>
<dbReference type="Pfam" id="PF02049">
    <property type="entry name" value="FliE"/>
    <property type="match status" value="1"/>
</dbReference>
<evidence type="ECO:0000313" key="6">
    <source>
        <dbReference type="EMBL" id="MXP33327.1"/>
    </source>
</evidence>
<dbReference type="EMBL" id="WTYE01000001">
    <property type="protein sequence ID" value="MXP30567.1"/>
    <property type="molecule type" value="Genomic_DNA"/>
</dbReference>
<accession>A0A845AVL4</accession>
<evidence type="ECO:0000313" key="7">
    <source>
        <dbReference type="Proteomes" id="UP000446786"/>
    </source>
</evidence>
<dbReference type="Proteomes" id="UP000446786">
    <property type="component" value="Unassembled WGS sequence"/>
</dbReference>
<reference evidence="6 7" key="1">
    <citation type="submission" date="2019-12" db="EMBL/GenBank/DDBJ databases">
        <title>Genomic-based taxomic classification of the family Erythrobacteraceae.</title>
        <authorList>
            <person name="Xu L."/>
        </authorList>
    </citation>
    <scope>NUCLEOTIDE SEQUENCE [LARGE SCALE GENOMIC DNA]</scope>
    <source>
        <strain evidence="6 7">JCM 16677</strain>
    </source>
</reference>
<dbReference type="GO" id="GO:0005198">
    <property type="term" value="F:structural molecule activity"/>
    <property type="evidence" value="ECO:0007669"/>
    <property type="project" value="InterPro"/>
</dbReference>
<keyword evidence="7" id="KW-1185">Reference proteome</keyword>
<evidence type="ECO:0000256" key="1">
    <source>
        <dbReference type="ARBA" id="ARBA00004117"/>
    </source>
</evidence>
<dbReference type="PANTHER" id="PTHR34653:SF1">
    <property type="entry name" value="FLAGELLAR HOOK-BASAL BODY COMPLEX PROTEIN FLIE"/>
    <property type="match status" value="1"/>
</dbReference>
<dbReference type="GO" id="GO:0003774">
    <property type="term" value="F:cytoskeletal motor activity"/>
    <property type="evidence" value="ECO:0007669"/>
    <property type="project" value="InterPro"/>
</dbReference>
<comment type="caution">
    <text evidence="6">The sequence shown here is derived from an EMBL/GenBank/DDBJ whole genome shotgun (WGS) entry which is preliminary data.</text>
</comment>
<organism evidence="6 7">
    <name type="scientific">Parerythrobacter jejuensis</name>
    <dbReference type="NCBI Taxonomy" id="795812"/>
    <lineage>
        <taxon>Bacteria</taxon>
        <taxon>Pseudomonadati</taxon>
        <taxon>Pseudomonadota</taxon>
        <taxon>Alphaproteobacteria</taxon>
        <taxon>Sphingomonadales</taxon>
        <taxon>Erythrobacteraceae</taxon>
        <taxon>Parerythrobacter</taxon>
    </lineage>
</organism>
<keyword evidence="3 4" id="KW-0975">Bacterial flagellum</keyword>
<dbReference type="GO" id="GO:0009425">
    <property type="term" value="C:bacterial-type flagellum basal body"/>
    <property type="evidence" value="ECO:0007669"/>
    <property type="project" value="UniProtKB-SubCell"/>
</dbReference>
<dbReference type="HAMAP" id="MF_00724">
    <property type="entry name" value="FliE"/>
    <property type="match status" value="1"/>
</dbReference>
<dbReference type="RefSeq" id="WP_160778099.1">
    <property type="nucleotide sequence ID" value="NZ_BAAAZF010000001.1"/>
</dbReference>
<evidence type="ECO:0000256" key="2">
    <source>
        <dbReference type="ARBA" id="ARBA00009272"/>
    </source>
</evidence>
<evidence type="ECO:0000313" key="5">
    <source>
        <dbReference type="EMBL" id="MXP30567.1"/>
    </source>
</evidence>
<name>A0A845AVL4_9SPHN</name>
<evidence type="ECO:0000256" key="3">
    <source>
        <dbReference type="ARBA" id="ARBA00023143"/>
    </source>
</evidence>